<feature type="transmembrane region" description="Helical" evidence="2">
    <location>
        <begin position="54"/>
        <end position="74"/>
    </location>
</feature>
<dbReference type="Proteomes" id="UP000274131">
    <property type="component" value="Unassembled WGS sequence"/>
</dbReference>
<accession>A0A0N4V6T2</accession>
<reference evidence="5" key="1">
    <citation type="submission" date="2017-02" db="UniProtKB">
        <authorList>
            <consortium name="WormBaseParasite"/>
        </authorList>
    </citation>
    <scope>IDENTIFICATION</scope>
</reference>
<dbReference type="AlphaFoldDB" id="A0A0N4V6T2"/>
<feature type="region of interest" description="Disordered" evidence="1">
    <location>
        <begin position="151"/>
        <end position="181"/>
    </location>
</feature>
<keyword evidence="2" id="KW-0472">Membrane</keyword>
<reference evidence="3 4" key="2">
    <citation type="submission" date="2018-10" db="EMBL/GenBank/DDBJ databases">
        <authorList>
            <consortium name="Pathogen Informatics"/>
        </authorList>
    </citation>
    <scope>NUCLEOTIDE SEQUENCE [LARGE SCALE GENOMIC DNA]</scope>
</reference>
<keyword evidence="2" id="KW-1133">Transmembrane helix</keyword>
<sequence>MHRSEEFLMSDDSDVSELDLPSTGRQTDLRFFRSGKVPQDSVAKARKICTSKCFLMLLLISIVTAVVFLGVSHLRLLHQLEGILVLPRQLEIIKNKLRSMKNVNGSFDELDGRQLDVLINQVANLSKKFEEFVAKIDDLYKNCEKCRGSESLNVQSSGKDNGVKERNNKKSKRKRSKTGIGDDKSSNFGRVFKMFYGITCLVDNSACILIIRHNVGATSVLKLVQKFPTDFLHKRQYLYYSLVYFGMSS</sequence>
<evidence type="ECO:0000256" key="1">
    <source>
        <dbReference type="SAM" id="MobiDB-lite"/>
    </source>
</evidence>
<evidence type="ECO:0000313" key="4">
    <source>
        <dbReference type="Proteomes" id="UP000274131"/>
    </source>
</evidence>
<dbReference type="WBParaSite" id="EVEC_0000598001-mRNA-1">
    <property type="protein sequence ID" value="EVEC_0000598001-mRNA-1"/>
    <property type="gene ID" value="EVEC_0000598001"/>
</dbReference>
<proteinExistence type="predicted"/>
<gene>
    <name evidence="3" type="ORF">EVEC_LOCUS5591</name>
</gene>
<evidence type="ECO:0000256" key="2">
    <source>
        <dbReference type="SAM" id="Phobius"/>
    </source>
</evidence>
<keyword evidence="4" id="KW-1185">Reference proteome</keyword>
<organism evidence="5">
    <name type="scientific">Enterobius vermicularis</name>
    <name type="common">Human pinworm</name>
    <dbReference type="NCBI Taxonomy" id="51028"/>
    <lineage>
        <taxon>Eukaryota</taxon>
        <taxon>Metazoa</taxon>
        <taxon>Ecdysozoa</taxon>
        <taxon>Nematoda</taxon>
        <taxon>Chromadorea</taxon>
        <taxon>Rhabditida</taxon>
        <taxon>Spirurina</taxon>
        <taxon>Oxyuridomorpha</taxon>
        <taxon>Oxyuroidea</taxon>
        <taxon>Oxyuridae</taxon>
        <taxon>Enterobius</taxon>
    </lineage>
</organism>
<keyword evidence="2" id="KW-0812">Transmembrane</keyword>
<evidence type="ECO:0000313" key="5">
    <source>
        <dbReference type="WBParaSite" id="EVEC_0000598001-mRNA-1"/>
    </source>
</evidence>
<name>A0A0N4V6T2_ENTVE</name>
<protein>
    <submittedName>
        <fullName evidence="5">MANEC domain-containing protein</fullName>
    </submittedName>
</protein>
<feature type="region of interest" description="Disordered" evidence="1">
    <location>
        <begin position="1"/>
        <end position="21"/>
    </location>
</feature>
<dbReference type="EMBL" id="UXUI01008211">
    <property type="protein sequence ID" value="VDD90840.1"/>
    <property type="molecule type" value="Genomic_DNA"/>
</dbReference>
<feature type="compositionally biased region" description="Acidic residues" evidence="1">
    <location>
        <begin position="8"/>
        <end position="17"/>
    </location>
</feature>
<evidence type="ECO:0000313" key="3">
    <source>
        <dbReference type="EMBL" id="VDD90840.1"/>
    </source>
</evidence>